<evidence type="ECO:0000313" key="3">
    <source>
        <dbReference type="Proteomes" id="UP000789759"/>
    </source>
</evidence>
<feature type="region of interest" description="Disordered" evidence="1">
    <location>
        <begin position="115"/>
        <end position="137"/>
    </location>
</feature>
<keyword evidence="3" id="KW-1185">Reference proteome</keyword>
<dbReference type="AlphaFoldDB" id="A0A9N9BFX4"/>
<protein>
    <submittedName>
        <fullName evidence="2">8149_t:CDS:1</fullName>
    </submittedName>
</protein>
<evidence type="ECO:0000313" key="2">
    <source>
        <dbReference type="EMBL" id="CAG8566546.1"/>
    </source>
</evidence>
<reference evidence="2" key="1">
    <citation type="submission" date="2021-06" db="EMBL/GenBank/DDBJ databases">
        <authorList>
            <person name="Kallberg Y."/>
            <person name="Tangrot J."/>
            <person name="Rosling A."/>
        </authorList>
    </citation>
    <scope>NUCLEOTIDE SEQUENCE</scope>
    <source>
        <strain evidence="2">FL966</strain>
    </source>
</reference>
<organism evidence="2 3">
    <name type="scientific">Cetraspora pellucida</name>
    <dbReference type="NCBI Taxonomy" id="1433469"/>
    <lineage>
        <taxon>Eukaryota</taxon>
        <taxon>Fungi</taxon>
        <taxon>Fungi incertae sedis</taxon>
        <taxon>Mucoromycota</taxon>
        <taxon>Glomeromycotina</taxon>
        <taxon>Glomeromycetes</taxon>
        <taxon>Diversisporales</taxon>
        <taxon>Gigasporaceae</taxon>
        <taxon>Cetraspora</taxon>
    </lineage>
</organism>
<sequence>MENQHLSPFVVIPARNLSISLDNDDGTSSPEPPARQLRKRLPIQQAPYSIERIRARKAGIPTEVDSKVLRLEREQAFNERYNYEEPDDEFVVHDSGESPFGNTFDEPEMDEEILNHESPESESSSVESFNETDNHSAPSFFKRYTPLYSNHEPSESDGSSVESFNEIDNHSIQSISSPPITRCLHENKKDTPFDRLLRTNLQWAKETPVPSIDDPLFKKYTPLYIELFNQLTFAVSFNQSWPLDAEFIVAKLIRRFKNWESPHNSNIEEPYKILCVLVKNFPKGRIPSIPEIVDVFYILTKRLVQKIKPETPRIYVKEFQTKNFEYINELFRNLDNKNISYYQEAHEKMCLILEEFMNTLSPRDDTEMLLNALNVFEKSLSRLNKLTNNTKIELAKIHRNLVAKFDASDKDVAQQRKVNHLLIRARIG</sequence>
<name>A0A9N9BFX4_9GLOM</name>
<gene>
    <name evidence="2" type="ORF">CPELLU_LOCUS5455</name>
</gene>
<dbReference type="EMBL" id="CAJVQA010003107">
    <property type="protein sequence ID" value="CAG8566546.1"/>
    <property type="molecule type" value="Genomic_DNA"/>
</dbReference>
<proteinExistence type="predicted"/>
<comment type="caution">
    <text evidence="2">The sequence shown here is derived from an EMBL/GenBank/DDBJ whole genome shotgun (WGS) entry which is preliminary data.</text>
</comment>
<evidence type="ECO:0000256" key="1">
    <source>
        <dbReference type="SAM" id="MobiDB-lite"/>
    </source>
</evidence>
<dbReference type="Proteomes" id="UP000789759">
    <property type="component" value="Unassembled WGS sequence"/>
</dbReference>
<feature type="compositionally biased region" description="Polar residues" evidence="1">
    <location>
        <begin position="19"/>
        <end position="29"/>
    </location>
</feature>
<accession>A0A9N9BFX4</accession>
<feature type="region of interest" description="Disordered" evidence="1">
    <location>
        <begin position="19"/>
        <end position="38"/>
    </location>
</feature>
<dbReference type="OrthoDB" id="2399940at2759"/>